<reference evidence="13 15" key="2">
    <citation type="submission" date="2023-07" db="EMBL/GenBank/DDBJ databases">
        <title>Genomic Encyclopedia of Type Strains, Phase IV (KMG-IV): sequencing the most valuable type-strain genomes for metagenomic binning, comparative biology and taxonomic classification.</title>
        <authorList>
            <person name="Goeker M."/>
        </authorList>
    </citation>
    <scope>NUCLEOTIDE SEQUENCE [LARGE SCALE GENOMIC DNA]</scope>
    <source>
        <strain evidence="13 15">DSM 338</strain>
    </source>
</reference>
<feature type="transmembrane region" description="Helical" evidence="10">
    <location>
        <begin position="337"/>
        <end position="362"/>
    </location>
</feature>
<keyword evidence="5 10" id="KW-0812">Transmembrane</keyword>
<evidence type="ECO:0000313" key="15">
    <source>
        <dbReference type="Proteomes" id="UP001245370"/>
    </source>
</evidence>
<feature type="transmembrane region" description="Helical" evidence="10">
    <location>
        <begin position="368"/>
        <end position="386"/>
    </location>
</feature>
<dbReference type="PANTHER" id="PTHR46157:SF4">
    <property type="entry name" value="K(+) EFFLUX ANTIPORTER 3, CHLOROPLASTIC"/>
    <property type="match status" value="1"/>
</dbReference>
<feature type="transmembrane region" description="Helical" evidence="10">
    <location>
        <begin position="306"/>
        <end position="325"/>
    </location>
</feature>
<keyword evidence="4" id="KW-0633">Potassium transport</keyword>
<dbReference type="EMBL" id="BSDO01000002">
    <property type="protein sequence ID" value="GLI22504.1"/>
    <property type="molecule type" value="Genomic_DNA"/>
</dbReference>
<dbReference type="GO" id="GO:0012505">
    <property type="term" value="C:endomembrane system"/>
    <property type="evidence" value="ECO:0007669"/>
    <property type="project" value="UniProtKB-SubCell"/>
</dbReference>
<evidence type="ECO:0000256" key="7">
    <source>
        <dbReference type="ARBA" id="ARBA00022989"/>
    </source>
</evidence>
<evidence type="ECO:0000256" key="5">
    <source>
        <dbReference type="ARBA" id="ARBA00022692"/>
    </source>
</evidence>
<feature type="transmembrane region" description="Helical" evidence="10">
    <location>
        <begin position="159"/>
        <end position="178"/>
    </location>
</feature>
<sequence length="580" mass="60016">MNDSFLKDAFVYLLAAGVLVPLFHRARIGAVVGFIAVGALVGPHGLGRLADTLPLVRFVTISSPERAAPFGELGIVFLLFLLGLEFSTARLWALRREVFGVGCLQVVFCGVPLALGAVLVGYPPGVALVLGSALALSSTAVVSQLLIDQHRALAPLGQLVIAVLLFQDLMVVPILLAAELLTGNAPDVLTLAALALVKAVGAVALILVAGRFVLAPLVAAAASTRSRDLIMAITLVVVVGSAAVTHRAGLSSALGAFLAGMLLSETAYRHQIEVDLEPFKGLLIGVFFVTVGMSVDFAVVLPRLGWVLGGVACILAVKIVFTYAAGRLMKVAPPAAAEAAVLLAQTGEFALVVLALLAASGALPRADAGVLIAMVGLSLAATPFLARLGRRLGRTLDARLNDNLAAPAQSSAEGHVVIGGFGRVGRMVADALEEEGVAYVALDNDPRRVAEARVEGLPVYFGDAGRAEMLERLGAERATVFVVTLDAPNAAERMAGAVRQHWPAAAIIARAKDAEHAHRLSALGVVGVIPEAQEASLQLAARLLTQLGLPDEVVAARTERARARIEAALGGVRSQSGQGI</sequence>
<dbReference type="GO" id="GO:0015297">
    <property type="term" value="F:antiporter activity"/>
    <property type="evidence" value="ECO:0007669"/>
    <property type="project" value="UniProtKB-KW"/>
</dbReference>
<dbReference type="InterPro" id="IPR036291">
    <property type="entry name" value="NAD(P)-bd_dom_sf"/>
</dbReference>
<keyword evidence="15" id="KW-1185">Reference proteome</keyword>
<protein>
    <submittedName>
        <fullName evidence="13">CPA2 family monovalent cation:H+ antiporter-2</fullName>
    </submittedName>
    <submittedName>
        <fullName evidence="12">Potassium transporter TrkA</fullName>
    </submittedName>
</protein>
<dbReference type="GO" id="GO:1902600">
    <property type="term" value="P:proton transmembrane transport"/>
    <property type="evidence" value="ECO:0007669"/>
    <property type="project" value="InterPro"/>
</dbReference>
<dbReference type="GO" id="GO:0005886">
    <property type="term" value="C:plasma membrane"/>
    <property type="evidence" value="ECO:0007669"/>
    <property type="project" value="TreeGrafter"/>
</dbReference>
<keyword evidence="3" id="KW-0050">Antiport</keyword>
<gene>
    <name evidence="13" type="ORF">GGQ86_000152</name>
    <name evidence="12" type="ORF">XFLAVUS301_21780</name>
</gene>
<keyword evidence="8" id="KW-0406">Ion transport</keyword>
<dbReference type="Pfam" id="PF00999">
    <property type="entry name" value="Na_H_Exchanger"/>
    <property type="match status" value="1"/>
</dbReference>
<evidence type="ECO:0000256" key="4">
    <source>
        <dbReference type="ARBA" id="ARBA00022538"/>
    </source>
</evidence>
<feature type="transmembrane region" description="Helical" evidence="10">
    <location>
        <begin position="6"/>
        <end position="23"/>
    </location>
</feature>
<dbReference type="Proteomes" id="UP001245370">
    <property type="component" value="Unassembled WGS sequence"/>
</dbReference>
<dbReference type="InterPro" id="IPR038770">
    <property type="entry name" value="Na+/solute_symporter_sf"/>
</dbReference>
<evidence type="ECO:0000313" key="12">
    <source>
        <dbReference type="EMBL" id="GLI22504.1"/>
    </source>
</evidence>
<name>A0A9W6CKP1_XANFL</name>
<accession>A0A9W6CKP1</accession>
<dbReference type="InterPro" id="IPR003148">
    <property type="entry name" value="RCK_N"/>
</dbReference>
<feature type="transmembrane region" description="Helical" evidence="10">
    <location>
        <begin position="280"/>
        <end position="300"/>
    </location>
</feature>
<feature type="transmembrane region" description="Helical" evidence="10">
    <location>
        <begin position="98"/>
        <end position="120"/>
    </location>
</feature>
<dbReference type="Pfam" id="PF02254">
    <property type="entry name" value="TrkA_N"/>
    <property type="match status" value="1"/>
</dbReference>
<organism evidence="12 14">
    <name type="scientific">Xanthobacter flavus</name>
    <dbReference type="NCBI Taxonomy" id="281"/>
    <lineage>
        <taxon>Bacteria</taxon>
        <taxon>Pseudomonadati</taxon>
        <taxon>Pseudomonadota</taxon>
        <taxon>Alphaproteobacteria</taxon>
        <taxon>Hyphomicrobiales</taxon>
        <taxon>Xanthobacteraceae</taxon>
        <taxon>Xanthobacter</taxon>
    </lineage>
</organism>
<dbReference type="AlphaFoldDB" id="A0A9W6CKP1"/>
<evidence type="ECO:0000256" key="3">
    <source>
        <dbReference type="ARBA" id="ARBA00022449"/>
    </source>
</evidence>
<feature type="transmembrane region" description="Helical" evidence="10">
    <location>
        <begin position="126"/>
        <end position="147"/>
    </location>
</feature>
<reference evidence="12" key="1">
    <citation type="submission" date="2022-12" db="EMBL/GenBank/DDBJ databases">
        <title>Reference genome sequencing for broad-spectrum identification of bacterial and archaeal isolates by mass spectrometry.</title>
        <authorList>
            <person name="Sekiguchi Y."/>
            <person name="Tourlousse D.M."/>
        </authorList>
    </citation>
    <scope>NUCLEOTIDE SEQUENCE</scope>
    <source>
        <strain evidence="12">301</strain>
    </source>
</reference>
<feature type="domain" description="RCK N-terminal" evidence="11">
    <location>
        <begin position="413"/>
        <end position="530"/>
    </location>
</feature>
<feature type="transmembrane region" description="Helical" evidence="10">
    <location>
        <begin position="67"/>
        <end position="86"/>
    </location>
</feature>
<dbReference type="PANTHER" id="PTHR46157">
    <property type="entry name" value="K(+) EFFLUX ANTIPORTER 3, CHLOROPLASTIC"/>
    <property type="match status" value="1"/>
</dbReference>
<dbReference type="EMBL" id="JAVDPY010000001">
    <property type="protein sequence ID" value="MDR6331705.1"/>
    <property type="molecule type" value="Genomic_DNA"/>
</dbReference>
<evidence type="ECO:0000256" key="6">
    <source>
        <dbReference type="ARBA" id="ARBA00022958"/>
    </source>
</evidence>
<evidence type="ECO:0000313" key="14">
    <source>
        <dbReference type="Proteomes" id="UP001144397"/>
    </source>
</evidence>
<comment type="subcellular location">
    <subcellularLocation>
        <location evidence="1">Endomembrane system</location>
        <topology evidence="1">Multi-pass membrane protein</topology>
    </subcellularLocation>
</comment>
<evidence type="ECO:0000256" key="1">
    <source>
        <dbReference type="ARBA" id="ARBA00004127"/>
    </source>
</evidence>
<dbReference type="Gene3D" id="3.40.50.720">
    <property type="entry name" value="NAD(P)-binding Rossmann-like Domain"/>
    <property type="match status" value="1"/>
</dbReference>
<keyword evidence="6" id="KW-0630">Potassium</keyword>
<comment type="caution">
    <text evidence="12">The sequence shown here is derived from an EMBL/GenBank/DDBJ whole genome shotgun (WGS) entry which is preliminary data.</text>
</comment>
<dbReference type="Proteomes" id="UP001144397">
    <property type="component" value="Unassembled WGS sequence"/>
</dbReference>
<dbReference type="GeneID" id="95762968"/>
<keyword evidence="2" id="KW-0813">Transport</keyword>
<evidence type="ECO:0000259" key="11">
    <source>
        <dbReference type="PROSITE" id="PS51201"/>
    </source>
</evidence>
<evidence type="ECO:0000256" key="10">
    <source>
        <dbReference type="SAM" id="Phobius"/>
    </source>
</evidence>
<keyword evidence="7 10" id="KW-1133">Transmembrane helix</keyword>
<dbReference type="FunFam" id="3.40.50.720:FF:000036">
    <property type="entry name" value="Glutathione-regulated potassium-efflux system protein KefB"/>
    <property type="match status" value="1"/>
</dbReference>
<feature type="transmembrane region" description="Helical" evidence="10">
    <location>
        <begin position="30"/>
        <end position="47"/>
    </location>
</feature>
<dbReference type="Gene3D" id="1.20.1530.20">
    <property type="match status" value="1"/>
</dbReference>
<dbReference type="SUPFAM" id="SSF51735">
    <property type="entry name" value="NAD(P)-binding Rossmann-fold domains"/>
    <property type="match status" value="1"/>
</dbReference>
<keyword evidence="9 10" id="KW-0472">Membrane</keyword>
<evidence type="ECO:0000256" key="9">
    <source>
        <dbReference type="ARBA" id="ARBA00023136"/>
    </source>
</evidence>
<dbReference type="InterPro" id="IPR006153">
    <property type="entry name" value="Cation/H_exchanger_TM"/>
</dbReference>
<dbReference type="GO" id="GO:0006813">
    <property type="term" value="P:potassium ion transport"/>
    <property type="evidence" value="ECO:0007669"/>
    <property type="project" value="UniProtKB-KW"/>
</dbReference>
<evidence type="ECO:0000256" key="2">
    <source>
        <dbReference type="ARBA" id="ARBA00022448"/>
    </source>
</evidence>
<dbReference type="RefSeq" id="WP_281807471.1">
    <property type="nucleotide sequence ID" value="NZ_BSDO01000002.1"/>
</dbReference>
<feature type="transmembrane region" description="Helical" evidence="10">
    <location>
        <begin position="190"/>
        <end position="214"/>
    </location>
</feature>
<proteinExistence type="predicted"/>
<evidence type="ECO:0000256" key="8">
    <source>
        <dbReference type="ARBA" id="ARBA00023065"/>
    </source>
</evidence>
<evidence type="ECO:0000313" key="13">
    <source>
        <dbReference type="EMBL" id="MDR6331705.1"/>
    </source>
</evidence>
<dbReference type="PROSITE" id="PS51201">
    <property type="entry name" value="RCK_N"/>
    <property type="match status" value="1"/>
</dbReference>
<feature type="transmembrane region" description="Helical" evidence="10">
    <location>
        <begin position="226"/>
        <end position="244"/>
    </location>
</feature>